<protein>
    <submittedName>
        <fullName evidence="4">Urease accessory protein</fullName>
    </submittedName>
</protein>
<sequence>MRNEGATGLATLLALADSRLPIGGHVHSGGVEEAVASGLLRDVASVELYLRRRIATTGLVTASLAAAVCAGTLAPDRADLETDARTPSPAARAASRAQGRGLLRLAKQLWPNPVEARSSGRTAMVGDDARSAHHSDPTDLLDTGTLGSGDSFGGRPGESAYLNWAAVGTRPHMSTVFGMVGLACGASAEELAGVVVYTTLTGAATAAQRLLALDPAAIAASTLRLAPLCDRVAAEAATELAALSDPLQDALAERHLHRDMPLFAS</sequence>
<dbReference type="PIRSF" id="PIRSF009467">
    <property type="entry name" value="Ureas_acces_UreF"/>
    <property type="match status" value="1"/>
</dbReference>
<proteinExistence type="predicted"/>
<dbReference type="Gene3D" id="1.10.4190.10">
    <property type="entry name" value="Urease accessory protein UreF"/>
    <property type="match status" value="1"/>
</dbReference>
<keyword evidence="5" id="KW-1185">Reference proteome</keyword>
<evidence type="ECO:0000256" key="3">
    <source>
        <dbReference type="SAM" id="MobiDB-lite"/>
    </source>
</evidence>
<dbReference type="GO" id="GO:0016151">
    <property type="term" value="F:nickel cation binding"/>
    <property type="evidence" value="ECO:0007669"/>
    <property type="project" value="InterPro"/>
</dbReference>
<name>A0A4R6PRT7_NOCIG</name>
<evidence type="ECO:0000256" key="1">
    <source>
        <dbReference type="ARBA" id="ARBA00022988"/>
    </source>
</evidence>
<evidence type="ECO:0000313" key="4">
    <source>
        <dbReference type="EMBL" id="TDP41172.1"/>
    </source>
</evidence>
<feature type="region of interest" description="Disordered" evidence="3">
    <location>
        <begin position="126"/>
        <end position="149"/>
    </location>
</feature>
<reference evidence="4 5" key="1">
    <citation type="submission" date="2019-03" db="EMBL/GenBank/DDBJ databases">
        <title>Genomic Encyclopedia of Type Strains, Phase IV (KMG-IV): sequencing the most valuable type-strain genomes for metagenomic binning, comparative biology and taxonomic classification.</title>
        <authorList>
            <person name="Goeker M."/>
        </authorList>
    </citation>
    <scope>NUCLEOTIDE SEQUENCE [LARGE SCALE GENOMIC DNA]</scope>
    <source>
        <strain evidence="4 5">DSM 44496</strain>
    </source>
</reference>
<evidence type="ECO:0000313" key="5">
    <source>
        <dbReference type="Proteomes" id="UP000295087"/>
    </source>
</evidence>
<dbReference type="Proteomes" id="UP000295087">
    <property type="component" value="Unassembled WGS sequence"/>
</dbReference>
<dbReference type="PANTHER" id="PTHR33620">
    <property type="entry name" value="UREASE ACCESSORY PROTEIN F"/>
    <property type="match status" value="1"/>
</dbReference>
<feature type="compositionally biased region" description="Basic and acidic residues" evidence="3">
    <location>
        <begin position="127"/>
        <end position="137"/>
    </location>
</feature>
<evidence type="ECO:0000256" key="2">
    <source>
        <dbReference type="ARBA" id="ARBA00023186"/>
    </source>
</evidence>
<accession>A0A4R6PRT7</accession>
<dbReference type="Pfam" id="PF01730">
    <property type="entry name" value="UreF"/>
    <property type="match status" value="1"/>
</dbReference>
<dbReference type="InterPro" id="IPR002639">
    <property type="entry name" value="UreF"/>
</dbReference>
<dbReference type="PANTHER" id="PTHR33620:SF1">
    <property type="entry name" value="UREASE ACCESSORY PROTEIN F"/>
    <property type="match status" value="1"/>
</dbReference>
<dbReference type="RefSeq" id="WP_067491944.1">
    <property type="nucleotide sequence ID" value="NZ_SNXK01000001.1"/>
</dbReference>
<dbReference type="InterPro" id="IPR038277">
    <property type="entry name" value="UreF_sf"/>
</dbReference>
<dbReference type="AlphaFoldDB" id="A0A4R6PRT7"/>
<gene>
    <name evidence="4" type="ORF">DFR75_101270</name>
</gene>
<dbReference type="EMBL" id="SNXK01000001">
    <property type="protein sequence ID" value="TDP41172.1"/>
    <property type="molecule type" value="Genomic_DNA"/>
</dbReference>
<comment type="caution">
    <text evidence="4">The sequence shown here is derived from an EMBL/GenBank/DDBJ whole genome shotgun (WGS) entry which is preliminary data.</text>
</comment>
<keyword evidence="2" id="KW-0143">Chaperone</keyword>
<keyword evidence="1" id="KW-0996">Nickel insertion</keyword>
<organism evidence="4 5">
    <name type="scientific">Nocardia ignorata</name>
    <dbReference type="NCBI Taxonomy" id="145285"/>
    <lineage>
        <taxon>Bacteria</taxon>
        <taxon>Bacillati</taxon>
        <taxon>Actinomycetota</taxon>
        <taxon>Actinomycetes</taxon>
        <taxon>Mycobacteriales</taxon>
        <taxon>Nocardiaceae</taxon>
        <taxon>Nocardia</taxon>
    </lineage>
</organism>